<dbReference type="SUPFAM" id="SSF49503">
    <property type="entry name" value="Cupredoxins"/>
    <property type="match status" value="3"/>
</dbReference>
<dbReference type="Pfam" id="PF00394">
    <property type="entry name" value="Cu-oxidase"/>
    <property type="match status" value="1"/>
</dbReference>
<dbReference type="Gene3D" id="2.60.40.420">
    <property type="entry name" value="Cupredoxins - blue copper proteins"/>
    <property type="match status" value="3"/>
</dbReference>
<evidence type="ECO:0000313" key="10">
    <source>
        <dbReference type="Proteomes" id="UP001301769"/>
    </source>
</evidence>
<protein>
    <submittedName>
        <fullName evidence="9">Multicopper oxidase-domain-containing protein</fullName>
    </submittedName>
</protein>
<dbReference type="InterPro" id="IPR045087">
    <property type="entry name" value="Cu-oxidase_fam"/>
</dbReference>
<feature type="region of interest" description="Disordered" evidence="5">
    <location>
        <begin position="534"/>
        <end position="557"/>
    </location>
</feature>
<dbReference type="PANTHER" id="PTHR11709">
    <property type="entry name" value="MULTI-COPPER OXIDASE"/>
    <property type="match status" value="1"/>
</dbReference>
<reference evidence="9" key="2">
    <citation type="submission" date="2023-05" db="EMBL/GenBank/DDBJ databases">
        <authorList>
            <consortium name="Lawrence Berkeley National Laboratory"/>
            <person name="Steindorff A."/>
            <person name="Hensen N."/>
            <person name="Bonometti L."/>
            <person name="Westerberg I."/>
            <person name="Brannstrom I.O."/>
            <person name="Guillou S."/>
            <person name="Cros-Aarteil S."/>
            <person name="Calhoun S."/>
            <person name="Haridas S."/>
            <person name="Kuo A."/>
            <person name="Mondo S."/>
            <person name="Pangilinan J."/>
            <person name="Riley R."/>
            <person name="Labutti K."/>
            <person name="Andreopoulos B."/>
            <person name="Lipzen A."/>
            <person name="Chen C."/>
            <person name="Yanf M."/>
            <person name="Daum C."/>
            <person name="Ng V."/>
            <person name="Clum A."/>
            <person name="Ohm R."/>
            <person name="Martin F."/>
            <person name="Silar P."/>
            <person name="Natvig D."/>
            <person name="Lalanne C."/>
            <person name="Gautier V."/>
            <person name="Ament-Velasquez S.L."/>
            <person name="Kruys A."/>
            <person name="Hutchinson M.I."/>
            <person name="Powell A.J."/>
            <person name="Barry K."/>
            <person name="Miller A.N."/>
            <person name="Grigoriev I.V."/>
            <person name="Debuchy R."/>
            <person name="Gladieux P."/>
            <person name="Thoren M.H."/>
            <person name="Johannesson H."/>
        </authorList>
    </citation>
    <scope>NUCLEOTIDE SEQUENCE</scope>
    <source>
        <strain evidence="9">PSN293</strain>
    </source>
</reference>
<dbReference type="InterPro" id="IPR001117">
    <property type="entry name" value="Cu-oxidase_2nd"/>
</dbReference>
<dbReference type="EMBL" id="MU858180">
    <property type="protein sequence ID" value="KAK4210250.1"/>
    <property type="molecule type" value="Genomic_DNA"/>
</dbReference>
<dbReference type="FunFam" id="2.60.40.420:FF:000045">
    <property type="entry name" value="Laccase 2"/>
    <property type="match status" value="1"/>
</dbReference>
<dbReference type="InterPro" id="IPR033138">
    <property type="entry name" value="Cu_oxidase_CS"/>
</dbReference>
<dbReference type="InterPro" id="IPR002355">
    <property type="entry name" value="Cu_oxidase_Cu_BS"/>
</dbReference>
<evidence type="ECO:0000256" key="2">
    <source>
        <dbReference type="ARBA" id="ARBA00022723"/>
    </source>
</evidence>
<proteinExistence type="inferred from homology"/>
<comment type="caution">
    <text evidence="9">The sequence shown here is derived from an EMBL/GenBank/DDBJ whole genome shotgun (WGS) entry which is preliminary data.</text>
</comment>
<keyword evidence="4" id="KW-0186">Copper</keyword>
<organism evidence="9 10">
    <name type="scientific">Rhypophila decipiens</name>
    <dbReference type="NCBI Taxonomy" id="261697"/>
    <lineage>
        <taxon>Eukaryota</taxon>
        <taxon>Fungi</taxon>
        <taxon>Dikarya</taxon>
        <taxon>Ascomycota</taxon>
        <taxon>Pezizomycotina</taxon>
        <taxon>Sordariomycetes</taxon>
        <taxon>Sordariomycetidae</taxon>
        <taxon>Sordariales</taxon>
        <taxon>Naviculisporaceae</taxon>
        <taxon>Rhypophila</taxon>
    </lineage>
</organism>
<gene>
    <name evidence="9" type="ORF">QBC37DRAFT_292872</name>
</gene>
<dbReference type="CDD" id="cd13854">
    <property type="entry name" value="CuRO_1_MaLCC_like"/>
    <property type="match status" value="1"/>
</dbReference>
<evidence type="ECO:0000259" key="7">
    <source>
        <dbReference type="Pfam" id="PF07731"/>
    </source>
</evidence>
<accession>A0AAN7B6U3</accession>
<feature type="domain" description="Plastocyanin-like" evidence="7">
    <location>
        <begin position="559"/>
        <end position="641"/>
    </location>
</feature>
<dbReference type="GO" id="GO:0005507">
    <property type="term" value="F:copper ion binding"/>
    <property type="evidence" value="ECO:0007669"/>
    <property type="project" value="InterPro"/>
</dbReference>
<dbReference type="Pfam" id="PF07732">
    <property type="entry name" value="Cu-oxidase_3"/>
    <property type="match status" value="1"/>
</dbReference>
<keyword evidence="3" id="KW-0560">Oxidoreductase</keyword>
<dbReference type="Proteomes" id="UP001301769">
    <property type="component" value="Unassembled WGS sequence"/>
</dbReference>
<dbReference type="AlphaFoldDB" id="A0AAN7B6U3"/>
<evidence type="ECO:0000256" key="4">
    <source>
        <dbReference type="ARBA" id="ARBA00023008"/>
    </source>
</evidence>
<dbReference type="InterPro" id="IPR008972">
    <property type="entry name" value="Cupredoxin"/>
</dbReference>
<evidence type="ECO:0000256" key="3">
    <source>
        <dbReference type="ARBA" id="ARBA00023002"/>
    </source>
</evidence>
<dbReference type="CDD" id="cd13901">
    <property type="entry name" value="CuRO_3_MaLCC_like"/>
    <property type="match status" value="1"/>
</dbReference>
<evidence type="ECO:0000256" key="1">
    <source>
        <dbReference type="ARBA" id="ARBA00010609"/>
    </source>
</evidence>
<dbReference type="PROSITE" id="PS00080">
    <property type="entry name" value="MULTICOPPER_OXIDASE2"/>
    <property type="match status" value="1"/>
</dbReference>
<feature type="compositionally biased region" description="Polar residues" evidence="5">
    <location>
        <begin position="534"/>
        <end position="545"/>
    </location>
</feature>
<feature type="domain" description="Plastocyanin-like" evidence="6">
    <location>
        <begin position="211"/>
        <end position="351"/>
    </location>
</feature>
<keyword evidence="2" id="KW-0479">Metal-binding</keyword>
<evidence type="ECO:0000259" key="6">
    <source>
        <dbReference type="Pfam" id="PF00394"/>
    </source>
</evidence>
<sequence length="694" mass="76652">MPDITPNPSKEWVSFAPSGASPGFMCYYPYLSAREWEGCSGPENRSCWLRRKKAPFGPEHGPYGNGSEHDDEHAPVGVRRYYTYNVVSKTIAPNGVPKQAILFDGQYPGPLLEACWGDELVVTVTNSLPHQGTTIHWHGIRQLYSNDMDGVPVTQCPISRQDSFTYRFRLTQYGASWYHSHYSLQYAEGLAAPMLIHGPSSGNFDVTVKDTLLLSDWVNSKAETAYQDEKDTLIRGASTDSILLNGVGQNTPHGVSRMFSNNDIRTAYPVTAIVPGKRNRLFIINGSVATAFVFSIDAHNFTVIANDFVPVRPYTVSSIVVAIGQRYEIIVEAHDHPSQISGNYWIRTQPADGCNRFNTGFFNTLLDPPSIPFDVRTGILHYDTPPHSNWYSVLPSSSQNEMAIQSYDCADLEIQSSLIPIVPWQVKQPVNDLATSTFYAAHQTDSDKGLGVKGDYAHWLLRLDPVTEHKTNTSWHKPMWVDFSKPTLLHLDNTSDPYANIIHYNYSPSSSKGEDKDLDGYIYMVIDGALLPSTSPNATKNSPSTGGPGNEGFIIPPSAHPMHWHGSDVAIIGQSNSPFDPLRSPQTWNLNNPPRRDTVTMPAGGYLAVAFKPDNPGVWLVHCHIAWHASGGLALQMIIEDGTTGNGGEQIYKVLGRQAIGGLREGCSRWEEDLKRGMLGGDRVAMVEKEDSGV</sequence>
<dbReference type="PANTHER" id="PTHR11709:SF71">
    <property type="entry name" value="OXIDOREDUCTASE TPCJ"/>
    <property type="match status" value="1"/>
</dbReference>
<evidence type="ECO:0000313" key="9">
    <source>
        <dbReference type="EMBL" id="KAK4210250.1"/>
    </source>
</evidence>
<evidence type="ECO:0000259" key="8">
    <source>
        <dbReference type="Pfam" id="PF07732"/>
    </source>
</evidence>
<dbReference type="GO" id="GO:0016491">
    <property type="term" value="F:oxidoreductase activity"/>
    <property type="evidence" value="ECO:0007669"/>
    <property type="project" value="UniProtKB-KW"/>
</dbReference>
<dbReference type="InterPro" id="IPR011707">
    <property type="entry name" value="Cu-oxidase-like_N"/>
</dbReference>
<name>A0AAN7B6U3_9PEZI</name>
<dbReference type="PROSITE" id="PS00079">
    <property type="entry name" value="MULTICOPPER_OXIDASE1"/>
    <property type="match status" value="1"/>
</dbReference>
<keyword evidence="10" id="KW-1185">Reference proteome</keyword>
<feature type="domain" description="Plastocyanin-like" evidence="8">
    <location>
        <begin position="87"/>
        <end position="200"/>
    </location>
</feature>
<reference evidence="9" key="1">
    <citation type="journal article" date="2023" name="Mol. Phylogenet. Evol.">
        <title>Genome-scale phylogeny and comparative genomics of the fungal order Sordariales.</title>
        <authorList>
            <person name="Hensen N."/>
            <person name="Bonometti L."/>
            <person name="Westerberg I."/>
            <person name="Brannstrom I.O."/>
            <person name="Guillou S."/>
            <person name="Cros-Aarteil S."/>
            <person name="Calhoun S."/>
            <person name="Haridas S."/>
            <person name="Kuo A."/>
            <person name="Mondo S."/>
            <person name="Pangilinan J."/>
            <person name="Riley R."/>
            <person name="LaButti K."/>
            <person name="Andreopoulos B."/>
            <person name="Lipzen A."/>
            <person name="Chen C."/>
            <person name="Yan M."/>
            <person name="Daum C."/>
            <person name="Ng V."/>
            <person name="Clum A."/>
            <person name="Steindorff A."/>
            <person name="Ohm R.A."/>
            <person name="Martin F."/>
            <person name="Silar P."/>
            <person name="Natvig D.O."/>
            <person name="Lalanne C."/>
            <person name="Gautier V."/>
            <person name="Ament-Velasquez S.L."/>
            <person name="Kruys A."/>
            <person name="Hutchinson M.I."/>
            <person name="Powell A.J."/>
            <person name="Barry K."/>
            <person name="Miller A.N."/>
            <person name="Grigoriev I.V."/>
            <person name="Debuchy R."/>
            <person name="Gladieux P."/>
            <person name="Hiltunen Thoren M."/>
            <person name="Johannesson H."/>
        </authorList>
    </citation>
    <scope>NUCLEOTIDE SEQUENCE</scope>
    <source>
        <strain evidence="9">PSN293</strain>
    </source>
</reference>
<comment type="similarity">
    <text evidence="1">Belongs to the multicopper oxidase family.</text>
</comment>
<evidence type="ECO:0000256" key="5">
    <source>
        <dbReference type="SAM" id="MobiDB-lite"/>
    </source>
</evidence>
<dbReference type="Pfam" id="PF07731">
    <property type="entry name" value="Cu-oxidase_2"/>
    <property type="match status" value="1"/>
</dbReference>
<dbReference type="InterPro" id="IPR011706">
    <property type="entry name" value="Cu-oxidase_C"/>
</dbReference>